<organism evidence="2 3">
    <name type="scientific">Fragilariopsis cylindrus CCMP1102</name>
    <dbReference type="NCBI Taxonomy" id="635003"/>
    <lineage>
        <taxon>Eukaryota</taxon>
        <taxon>Sar</taxon>
        <taxon>Stramenopiles</taxon>
        <taxon>Ochrophyta</taxon>
        <taxon>Bacillariophyta</taxon>
        <taxon>Bacillariophyceae</taxon>
        <taxon>Bacillariophycidae</taxon>
        <taxon>Bacillariales</taxon>
        <taxon>Bacillariaceae</taxon>
        <taxon>Fragilariopsis</taxon>
    </lineage>
</organism>
<dbReference type="InParanoid" id="A0A1E7EYK2"/>
<dbReference type="AlphaFoldDB" id="A0A1E7EYK2"/>
<proteinExistence type="predicted"/>
<dbReference type="EMBL" id="KV784370">
    <property type="protein sequence ID" value="OEU10885.1"/>
    <property type="molecule type" value="Genomic_DNA"/>
</dbReference>
<gene>
    <name evidence="2" type="ORF">FRACYDRAFT_246760</name>
</gene>
<protein>
    <submittedName>
        <fullName evidence="2">Uncharacterized protein</fullName>
    </submittedName>
</protein>
<dbReference type="Proteomes" id="UP000095751">
    <property type="component" value="Unassembled WGS sequence"/>
</dbReference>
<reference evidence="2 3" key="1">
    <citation type="submission" date="2016-09" db="EMBL/GenBank/DDBJ databases">
        <title>Extensive genetic diversity and differential bi-allelic expression allows diatom success in the polar Southern Ocean.</title>
        <authorList>
            <consortium name="DOE Joint Genome Institute"/>
            <person name="Mock T."/>
            <person name="Otillar R.P."/>
            <person name="Strauss J."/>
            <person name="Dupont C."/>
            <person name="Frickenhaus S."/>
            <person name="Maumus F."/>
            <person name="Mcmullan M."/>
            <person name="Sanges R."/>
            <person name="Schmutz J."/>
            <person name="Toseland A."/>
            <person name="Valas R."/>
            <person name="Veluchamy A."/>
            <person name="Ward B.J."/>
            <person name="Allen A."/>
            <person name="Barry K."/>
            <person name="Falciatore A."/>
            <person name="Ferrante M."/>
            <person name="Fortunato A.E."/>
            <person name="Gloeckner G."/>
            <person name="Gruber A."/>
            <person name="Hipkin R."/>
            <person name="Janech M."/>
            <person name="Kroth P."/>
            <person name="Leese F."/>
            <person name="Lindquist E."/>
            <person name="Lyon B.R."/>
            <person name="Martin J."/>
            <person name="Mayer C."/>
            <person name="Parker M."/>
            <person name="Quesneville H."/>
            <person name="Raymond J."/>
            <person name="Uhlig C."/>
            <person name="Valentin K.U."/>
            <person name="Worden A.Z."/>
            <person name="Armbrust E.V."/>
            <person name="Bowler C."/>
            <person name="Green B."/>
            <person name="Moulton V."/>
            <person name="Van Oosterhout C."/>
            <person name="Grigoriev I."/>
        </authorList>
    </citation>
    <scope>NUCLEOTIDE SEQUENCE [LARGE SCALE GENOMIC DNA]</scope>
    <source>
        <strain evidence="2 3">CCMP1102</strain>
    </source>
</reference>
<evidence type="ECO:0000313" key="3">
    <source>
        <dbReference type="Proteomes" id="UP000095751"/>
    </source>
</evidence>
<feature type="region of interest" description="Disordered" evidence="1">
    <location>
        <begin position="217"/>
        <end position="266"/>
    </location>
</feature>
<keyword evidence="3" id="KW-1185">Reference proteome</keyword>
<dbReference type="KEGG" id="fcy:FRACYDRAFT_246760"/>
<feature type="compositionally biased region" description="Polar residues" evidence="1">
    <location>
        <begin position="217"/>
        <end position="230"/>
    </location>
</feature>
<sequence>MENHNPNIPPLFGNIEQRHPHIPSYSSCRPHYYYYYQNHHYQYYQQYEQYFQPQYQQHFVPPQLPQSQIVRGSYSTTAIDSYNAVIPSPFFPSADAQNHSYIPSYALPETFPKDDTTKFWNIVGESIGWKISNNGVGPFYDFVIREGSKRRNGWCRDLAGISTSRLDNSQTLQYFDLLLKCNAPSFAGSKIMDHFYYAFDMDRCSLNHVMLPQSSILKRTSSSQPTTAATRASARGPNSSSLLQNSSASKRNKHSKPLKTAQTPIQKAPEYVSTAISKLDDDLDLARNTSRNTYDNFAFDYQRNANSNNNNNDDMMMTKKKKKKLQLELR</sequence>
<evidence type="ECO:0000313" key="2">
    <source>
        <dbReference type="EMBL" id="OEU10885.1"/>
    </source>
</evidence>
<name>A0A1E7EYK2_9STRA</name>
<feature type="compositionally biased region" description="Low complexity" evidence="1">
    <location>
        <begin position="238"/>
        <end position="249"/>
    </location>
</feature>
<evidence type="ECO:0000256" key="1">
    <source>
        <dbReference type="SAM" id="MobiDB-lite"/>
    </source>
</evidence>
<accession>A0A1E7EYK2</accession>